<comment type="caution">
    <text evidence="1">The sequence shown here is derived from an EMBL/GenBank/DDBJ whole genome shotgun (WGS) entry which is preliminary data.</text>
</comment>
<proteinExistence type="predicted"/>
<dbReference type="EMBL" id="QGKX02001290">
    <property type="protein sequence ID" value="KAF3538213.1"/>
    <property type="molecule type" value="Genomic_DNA"/>
</dbReference>
<accession>A0A8S9QE64</accession>
<organism evidence="1 2">
    <name type="scientific">Brassica cretica</name>
    <name type="common">Mustard</name>
    <dbReference type="NCBI Taxonomy" id="69181"/>
    <lineage>
        <taxon>Eukaryota</taxon>
        <taxon>Viridiplantae</taxon>
        <taxon>Streptophyta</taxon>
        <taxon>Embryophyta</taxon>
        <taxon>Tracheophyta</taxon>
        <taxon>Spermatophyta</taxon>
        <taxon>Magnoliopsida</taxon>
        <taxon>eudicotyledons</taxon>
        <taxon>Gunneridae</taxon>
        <taxon>Pentapetalae</taxon>
        <taxon>rosids</taxon>
        <taxon>malvids</taxon>
        <taxon>Brassicales</taxon>
        <taxon>Brassicaceae</taxon>
        <taxon>Brassiceae</taxon>
        <taxon>Brassica</taxon>
    </lineage>
</organism>
<name>A0A8S9QE64_BRACR</name>
<sequence length="87" mass="9954">MLDGAEEALTHREPVEMKHNYFRWGWKQTREATGMILASEQACEAEWNHNSGSNKLEQTNAVSQIKDRAKLVSQLPLMELGDVTSFY</sequence>
<gene>
    <name evidence="1" type="ORF">F2Q69_00025105</name>
</gene>
<evidence type="ECO:0000313" key="1">
    <source>
        <dbReference type="EMBL" id="KAF3538213.1"/>
    </source>
</evidence>
<reference evidence="1" key="1">
    <citation type="submission" date="2019-12" db="EMBL/GenBank/DDBJ databases">
        <title>Genome sequencing and annotation of Brassica cretica.</title>
        <authorList>
            <person name="Studholme D.J."/>
            <person name="Sarris P."/>
        </authorList>
    </citation>
    <scope>NUCLEOTIDE SEQUENCE</scope>
    <source>
        <strain evidence="1">PFS-109/04</strain>
        <tissue evidence="1">Leaf</tissue>
    </source>
</reference>
<dbReference type="AlphaFoldDB" id="A0A8S9QE64"/>
<evidence type="ECO:0000313" key="2">
    <source>
        <dbReference type="Proteomes" id="UP000712600"/>
    </source>
</evidence>
<protein>
    <submittedName>
        <fullName evidence="1">Uncharacterized protein</fullName>
    </submittedName>
</protein>
<dbReference type="Proteomes" id="UP000712600">
    <property type="component" value="Unassembled WGS sequence"/>
</dbReference>